<dbReference type="PIRSF" id="PIRSF005799">
    <property type="entry name" value="UDP-gal_transpt"/>
    <property type="match status" value="1"/>
</dbReference>
<dbReference type="InterPro" id="IPR037185">
    <property type="entry name" value="EmrE-like"/>
</dbReference>
<evidence type="ECO:0000256" key="4">
    <source>
        <dbReference type="ARBA" id="ARBA00022692"/>
    </source>
</evidence>
<dbReference type="GO" id="GO:0000139">
    <property type="term" value="C:Golgi membrane"/>
    <property type="evidence" value="ECO:0007669"/>
    <property type="project" value="InterPro"/>
</dbReference>
<evidence type="ECO:0000313" key="10">
    <source>
        <dbReference type="RefSeq" id="XP_022084168.1"/>
    </source>
</evidence>
<evidence type="ECO:0000256" key="3">
    <source>
        <dbReference type="ARBA" id="ARBA00022597"/>
    </source>
</evidence>
<name>A0A8B7XTI7_ACAPL</name>
<dbReference type="InterPro" id="IPR007271">
    <property type="entry name" value="Nuc_sug_transpt"/>
</dbReference>
<feature type="transmembrane region" description="Helical" evidence="8">
    <location>
        <begin position="21"/>
        <end position="44"/>
    </location>
</feature>
<accession>A0A8B7XTI7</accession>
<dbReference type="GeneID" id="110975732"/>
<feature type="transmembrane region" description="Helical" evidence="8">
    <location>
        <begin position="56"/>
        <end position="81"/>
    </location>
</feature>
<evidence type="ECO:0000256" key="1">
    <source>
        <dbReference type="ARBA" id="ARBA00004141"/>
    </source>
</evidence>
<keyword evidence="9" id="KW-1185">Reference proteome</keyword>
<feature type="transmembrane region" description="Helical" evidence="8">
    <location>
        <begin position="285"/>
        <end position="304"/>
    </location>
</feature>
<comment type="similarity">
    <text evidence="2">Belongs to the nucleotide-sugar transporter family. SLC35A subfamily.</text>
</comment>
<keyword evidence="4 8" id="KW-0812">Transmembrane</keyword>
<gene>
    <name evidence="10" type="primary">LOC110975732</name>
</gene>
<feature type="region of interest" description="Disordered" evidence="7">
    <location>
        <begin position="393"/>
        <end position="413"/>
    </location>
</feature>
<feature type="transmembrane region" description="Helical" evidence="8">
    <location>
        <begin position="102"/>
        <end position="123"/>
    </location>
</feature>
<comment type="subcellular location">
    <subcellularLocation>
        <location evidence="1">Membrane</location>
        <topology evidence="1">Multi-pass membrane protein</topology>
    </subcellularLocation>
</comment>
<evidence type="ECO:0000256" key="5">
    <source>
        <dbReference type="ARBA" id="ARBA00022989"/>
    </source>
</evidence>
<proteinExistence type="inferred from homology"/>
<keyword evidence="5 8" id="KW-1133">Transmembrane helix</keyword>
<evidence type="ECO:0000256" key="6">
    <source>
        <dbReference type="ARBA" id="ARBA00023136"/>
    </source>
</evidence>
<reference evidence="10" key="1">
    <citation type="submission" date="2025-08" db="UniProtKB">
        <authorList>
            <consortium name="RefSeq"/>
        </authorList>
    </citation>
    <scope>IDENTIFICATION</scope>
</reference>
<evidence type="ECO:0000313" key="9">
    <source>
        <dbReference type="Proteomes" id="UP000694845"/>
    </source>
</evidence>
<keyword evidence="6 8" id="KW-0472">Membrane</keyword>
<dbReference type="Proteomes" id="UP000694845">
    <property type="component" value="Unplaced"/>
</dbReference>
<sequence length="413" mass="46575">MVVSSTATSTRYDLTTMAGSWESLITVALATIFITLAGFRVLLIKLSANQDGGFDYLPVAVNLCAEIIKLLVCSILSLNVITKERLKSCSVFAFSIYDVLRLFKWSVPGLLYFLDNLIAFYVVASFEPAIVVLLNNFVIISTALLFRLVLKRKLSRVQWASLIILFLTIVSLSQHSHEAANYKPHGMTKLNKSSQTKLPSLHQGRCIADVSQIDKCNNLETCTTKLNKWHLLQHLESISVIGKYQGYVWVILQCFISSLANIYNEKIFKEGKGFEDSIYVQNSKLYFFGVLVNFMSILCFNKFWEHTVKCGLFHGFNIFSYLLILDSAFMGLTISLILKFRDNMFHVLSAQLVTVLVIAVSILFMGFQPPIDFFLQAPTVLLSIYVFNISKGQSESPNHRNRTQSTSEPVNVC</sequence>
<dbReference type="GO" id="GO:0015165">
    <property type="term" value="F:pyrimidine nucleotide-sugar transmembrane transporter activity"/>
    <property type="evidence" value="ECO:0007669"/>
    <property type="project" value="InterPro"/>
</dbReference>
<dbReference type="SUPFAM" id="SSF103481">
    <property type="entry name" value="Multidrug resistance efflux transporter EmrE"/>
    <property type="match status" value="1"/>
</dbReference>
<keyword evidence="3" id="KW-0762">Sugar transport</keyword>
<dbReference type="OrthoDB" id="408493at2759"/>
<feature type="transmembrane region" description="Helical" evidence="8">
    <location>
        <begin position="246"/>
        <end position="264"/>
    </location>
</feature>
<feature type="transmembrane region" description="Helical" evidence="8">
    <location>
        <begin position="345"/>
        <end position="367"/>
    </location>
</feature>
<keyword evidence="3" id="KW-0813">Transport</keyword>
<dbReference type="Pfam" id="PF04142">
    <property type="entry name" value="Nuc_sug_transp"/>
    <property type="match status" value="1"/>
</dbReference>
<organism evidence="9 10">
    <name type="scientific">Acanthaster planci</name>
    <name type="common">Crown-of-thorns starfish</name>
    <dbReference type="NCBI Taxonomy" id="133434"/>
    <lineage>
        <taxon>Eukaryota</taxon>
        <taxon>Metazoa</taxon>
        <taxon>Echinodermata</taxon>
        <taxon>Eleutherozoa</taxon>
        <taxon>Asterozoa</taxon>
        <taxon>Asteroidea</taxon>
        <taxon>Valvatacea</taxon>
        <taxon>Valvatida</taxon>
        <taxon>Acanthasteridae</taxon>
        <taxon>Acanthaster</taxon>
    </lineage>
</organism>
<feature type="compositionally biased region" description="Polar residues" evidence="7">
    <location>
        <begin position="403"/>
        <end position="413"/>
    </location>
</feature>
<feature type="transmembrane region" description="Helical" evidence="8">
    <location>
        <begin position="316"/>
        <end position="338"/>
    </location>
</feature>
<dbReference type="KEGG" id="aplc:110975732"/>
<dbReference type="AlphaFoldDB" id="A0A8B7XTI7"/>
<evidence type="ECO:0000256" key="7">
    <source>
        <dbReference type="SAM" id="MobiDB-lite"/>
    </source>
</evidence>
<feature type="transmembrane region" description="Helical" evidence="8">
    <location>
        <begin position="157"/>
        <end position="174"/>
    </location>
</feature>
<evidence type="ECO:0000256" key="2">
    <source>
        <dbReference type="ARBA" id="ARBA00009976"/>
    </source>
</evidence>
<dbReference type="RefSeq" id="XP_022084168.1">
    <property type="nucleotide sequence ID" value="XM_022228476.1"/>
</dbReference>
<protein>
    <submittedName>
        <fullName evidence="10">Probable UDP-sugar transporter protein SLC35A5 isoform X1</fullName>
    </submittedName>
</protein>
<evidence type="ECO:0000256" key="8">
    <source>
        <dbReference type="SAM" id="Phobius"/>
    </source>
</evidence>
<dbReference type="PANTHER" id="PTHR10231">
    <property type="entry name" value="NUCLEOTIDE-SUGAR TRANSMEMBRANE TRANSPORTER"/>
    <property type="match status" value="1"/>
</dbReference>
<feature type="transmembrane region" description="Helical" evidence="8">
    <location>
        <begin position="129"/>
        <end position="150"/>
    </location>
</feature>